<dbReference type="InterPro" id="IPR000415">
    <property type="entry name" value="Nitroreductase-like"/>
</dbReference>
<keyword evidence="3 5" id="KW-0288">FMN</keyword>
<dbReference type="EMBL" id="APVL01000012">
    <property type="protein sequence ID" value="EWG09958.1"/>
    <property type="molecule type" value="Genomic_DNA"/>
</dbReference>
<evidence type="ECO:0000256" key="1">
    <source>
        <dbReference type="ARBA" id="ARBA00008366"/>
    </source>
</evidence>
<dbReference type="RefSeq" id="WP_035330979.1">
    <property type="nucleotide sequence ID" value="NZ_APVL01000012.1"/>
</dbReference>
<keyword evidence="4 5" id="KW-0560">Oxidoreductase</keyword>
<keyword evidence="2 5" id="KW-0285">Flavoprotein</keyword>
<dbReference type="InterPro" id="IPR016446">
    <property type="entry name" value="Flavin_OxRdtase_Frp"/>
</dbReference>
<dbReference type="Pfam" id="PF00881">
    <property type="entry name" value="Nitroreductase"/>
    <property type="match status" value="1"/>
</dbReference>
<evidence type="ECO:0000313" key="7">
    <source>
        <dbReference type="EMBL" id="EWG09958.1"/>
    </source>
</evidence>
<feature type="domain" description="Nitroreductase" evidence="6">
    <location>
        <begin position="10"/>
        <end position="163"/>
    </location>
</feature>
<reference evidence="8" key="1">
    <citation type="submission" date="2013-03" db="EMBL/GenBank/DDBJ databases">
        <title>Draft genome sequence of Bacillus firmus DS1.</title>
        <authorList>
            <person name="Peng D."/>
            <person name="Zhu L."/>
            <person name="Sun M."/>
        </authorList>
    </citation>
    <scope>NUCLEOTIDE SEQUENCE [LARGE SCALE GENOMIC DNA]</scope>
    <source>
        <strain evidence="8">DS1</strain>
    </source>
</reference>
<evidence type="ECO:0000313" key="8">
    <source>
        <dbReference type="Proteomes" id="UP000019270"/>
    </source>
</evidence>
<dbReference type="PATRIC" id="fig|1307436.3.peg.3500"/>
<dbReference type="Gene3D" id="3.40.109.10">
    <property type="entry name" value="NADH Oxidase"/>
    <property type="match status" value="1"/>
</dbReference>
<dbReference type="InterPro" id="IPR029479">
    <property type="entry name" value="Nitroreductase"/>
</dbReference>
<reference evidence="7 8" key="2">
    <citation type="journal article" date="2016" name="Sci. Rep.">
        <title>A novel serine protease, Sep1, from Bacillus firmus DS-1 has nematicidal activity and degrades multiple intestinal-associated nematode proteins.</title>
        <authorList>
            <person name="Geng C."/>
            <person name="Nie X."/>
            <person name="Tang Z."/>
            <person name="Zhang Y."/>
            <person name="Lin J."/>
            <person name="Sun M."/>
            <person name="Peng D."/>
        </authorList>
    </citation>
    <scope>NUCLEOTIDE SEQUENCE [LARGE SCALE GENOMIC DNA]</scope>
    <source>
        <strain evidence="7 8">DS1</strain>
    </source>
</reference>
<organism evidence="7 8">
    <name type="scientific">Cytobacillus firmus DS1</name>
    <dbReference type="NCBI Taxonomy" id="1307436"/>
    <lineage>
        <taxon>Bacteria</taxon>
        <taxon>Bacillati</taxon>
        <taxon>Bacillota</taxon>
        <taxon>Bacilli</taxon>
        <taxon>Bacillales</taxon>
        <taxon>Bacillaceae</taxon>
        <taxon>Cytobacillus</taxon>
    </lineage>
</organism>
<dbReference type="Proteomes" id="UP000019270">
    <property type="component" value="Unassembled WGS sequence"/>
</dbReference>
<evidence type="ECO:0000256" key="4">
    <source>
        <dbReference type="ARBA" id="ARBA00023002"/>
    </source>
</evidence>
<evidence type="ECO:0000256" key="5">
    <source>
        <dbReference type="PIRNR" id="PIRNR005426"/>
    </source>
</evidence>
<proteinExistence type="inferred from homology"/>
<comment type="similarity">
    <text evidence="1 5">Belongs to the flavin oxidoreductase frp family.</text>
</comment>
<evidence type="ECO:0000256" key="3">
    <source>
        <dbReference type="ARBA" id="ARBA00022643"/>
    </source>
</evidence>
<dbReference type="eggNOG" id="COG0778">
    <property type="taxonomic scope" value="Bacteria"/>
</dbReference>
<dbReference type="PIRSF" id="PIRSF005426">
    <property type="entry name" value="Frp"/>
    <property type="match status" value="1"/>
</dbReference>
<evidence type="ECO:0000256" key="2">
    <source>
        <dbReference type="ARBA" id="ARBA00022630"/>
    </source>
</evidence>
<dbReference type="SUPFAM" id="SSF55469">
    <property type="entry name" value="FMN-dependent nitroreductase-like"/>
    <property type="match status" value="1"/>
</dbReference>
<name>W7KUU0_CYTFI</name>
<protein>
    <submittedName>
        <fullName evidence="7">NADPH-flavin oxidoreductase</fullName>
    </submittedName>
</protein>
<accession>W7KUU0</accession>
<dbReference type="GO" id="GO:0016491">
    <property type="term" value="F:oxidoreductase activity"/>
    <property type="evidence" value="ECO:0007669"/>
    <property type="project" value="UniProtKB-UniRule"/>
</dbReference>
<sequence length="247" mass="28663">MNTLIDVMENHRSVRKFMEKDISQELLSRIFEASQWASTSNHLQAYTVIAVREADKKRRLSELCGNQQHILDSPVFLIFCADLNRIKISHDMEDKPIHFHAVEPLLVATVDTALFGQNVLLASESLGLGGVFIGGIRNKPEEVSRLLSMPDYVYPVFGMCLGYPDEEKINEQKPRLPLSAILHEEKYDNEKLPELISEYNEKMKRYYEARTTGKRSQTWTDYVSEMYKGPRRQHMSTFLKEKKWGFD</sequence>
<keyword evidence="5" id="KW-0521">NADP</keyword>
<dbReference type="OrthoDB" id="9775805at2"/>
<dbReference type="CDD" id="cd02146">
    <property type="entry name" value="NfsA-like"/>
    <property type="match status" value="1"/>
</dbReference>
<dbReference type="PANTHER" id="PTHR43425">
    <property type="entry name" value="OXYGEN-INSENSITIVE NADPH NITROREDUCTASE"/>
    <property type="match status" value="1"/>
</dbReference>
<gene>
    <name evidence="7" type="ORF">PBF_16304</name>
</gene>
<dbReference type="NCBIfam" id="NF008033">
    <property type="entry name" value="PRK10765.1"/>
    <property type="match status" value="1"/>
</dbReference>
<evidence type="ECO:0000259" key="6">
    <source>
        <dbReference type="Pfam" id="PF00881"/>
    </source>
</evidence>
<comment type="caution">
    <text evidence="7">The sequence shown here is derived from an EMBL/GenBank/DDBJ whole genome shotgun (WGS) entry which is preliminary data.</text>
</comment>
<dbReference type="AlphaFoldDB" id="W7KUU0"/>
<dbReference type="PANTHER" id="PTHR43425:SF2">
    <property type="entry name" value="OXYGEN-INSENSITIVE NADPH NITROREDUCTASE"/>
    <property type="match status" value="1"/>
</dbReference>